<dbReference type="InterPro" id="IPR034660">
    <property type="entry name" value="DinB/YfiT-like"/>
</dbReference>
<dbReference type="InterPro" id="IPR024775">
    <property type="entry name" value="DinB-like"/>
</dbReference>
<dbReference type="Pfam" id="PF12867">
    <property type="entry name" value="DinB_2"/>
    <property type="match status" value="1"/>
</dbReference>
<proteinExistence type="predicted"/>
<dbReference type="RefSeq" id="WP_176907058.1">
    <property type="nucleotide sequence ID" value="NZ_JABKAU010000005.1"/>
</dbReference>
<reference evidence="2 3" key="1">
    <citation type="submission" date="2020-05" db="EMBL/GenBank/DDBJ databases">
        <title>Hymenobacter terrestris sp. nov. and Hymenobacter lapidiphilus sp. nov., isolated from regoliths in Antarctica.</title>
        <authorList>
            <person name="Sedlacek I."/>
            <person name="Pantucek R."/>
            <person name="Zeman M."/>
            <person name="Holochova P."/>
            <person name="Kralova S."/>
            <person name="Stankova E."/>
            <person name="Sedo O."/>
            <person name="Micenkova L."/>
            <person name="Svec P."/>
            <person name="Gupta V."/>
            <person name="Sood U."/>
            <person name="Korpole U.S."/>
            <person name="Lal R."/>
        </authorList>
    </citation>
    <scope>NUCLEOTIDE SEQUENCE [LARGE SCALE GENOMIC DNA]</scope>
    <source>
        <strain evidence="2 3">P5342</strain>
    </source>
</reference>
<dbReference type="AlphaFoldDB" id="A0A7Y7U4F7"/>
<protein>
    <submittedName>
        <fullName evidence="2">DinB family protein</fullName>
    </submittedName>
</protein>
<evidence type="ECO:0000313" key="2">
    <source>
        <dbReference type="EMBL" id="NVO30358.1"/>
    </source>
</evidence>
<dbReference type="SUPFAM" id="SSF109854">
    <property type="entry name" value="DinB/YfiT-like putative metalloenzymes"/>
    <property type="match status" value="1"/>
</dbReference>
<organism evidence="2 3">
    <name type="scientific">Hymenobacter lapidiphilus</name>
    <dbReference type="NCBI Taxonomy" id="2608003"/>
    <lineage>
        <taxon>Bacteria</taxon>
        <taxon>Pseudomonadati</taxon>
        <taxon>Bacteroidota</taxon>
        <taxon>Cytophagia</taxon>
        <taxon>Cytophagales</taxon>
        <taxon>Hymenobacteraceae</taxon>
        <taxon>Hymenobacter</taxon>
    </lineage>
</organism>
<sequence length="161" mass="17689">MNHVPTPPDLLDELDFLLTEGNAHVSLEDACTGLTPALINTTVPGLPHTIWQLAEHLRIAQWDIVEFCLNPAHVSPEFPAGYWPPAPTPPADAAAWQATLRVLKADRTRFLEHLRHAPNLLAPLPHGTGQNLLREALLIADHNAYHVGQIVLVRQSLGAWA</sequence>
<accession>A0A7Y7U4F7</accession>
<gene>
    <name evidence="2" type="ORF">HW554_03990</name>
</gene>
<keyword evidence="3" id="KW-1185">Reference proteome</keyword>
<comment type="caution">
    <text evidence="2">The sequence shown here is derived from an EMBL/GenBank/DDBJ whole genome shotgun (WGS) entry which is preliminary data.</text>
</comment>
<evidence type="ECO:0000313" key="3">
    <source>
        <dbReference type="Proteomes" id="UP000565521"/>
    </source>
</evidence>
<name>A0A7Y7U4F7_9BACT</name>
<feature type="domain" description="DinB-like" evidence="1">
    <location>
        <begin position="27"/>
        <end position="150"/>
    </location>
</feature>
<evidence type="ECO:0000259" key="1">
    <source>
        <dbReference type="Pfam" id="PF12867"/>
    </source>
</evidence>
<dbReference type="Proteomes" id="UP000565521">
    <property type="component" value="Unassembled WGS sequence"/>
</dbReference>
<dbReference type="Gene3D" id="1.20.120.450">
    <property type="entry name" value="dinb family like domain"/>
    <property type="match status" value="1"/>
</dbReference>
<dbReference type="EMBL" id="JABKAU010000005">
    <property type="protein sequence ID" value="NVO30358.1"/>
    <property type="molecule type" value="Genomic_DNA"/>
</dbReference>